<feature type="domain" description="Spore protein YkvP/CgeB glycosyl transferase-like" evidence="1">
    <location>
        <begin position="299"/>
        <end position="436"/>
    </location>
</feature>
<sequence>MLAQPLSISFDQAVLAALQGDHRRAVWLMRHLLAAHPGIDQDLSQISVKSLQLALLQALNAGRGEIFRECPLLGRAGEALTDKQRGVIEALLRCHEEAWSRGQTPPPRRADVHAPAAAWPAGAAPARTVVAFLLSRHIICNPDFIESDFFFHMPRSAAAAGFSTAVFPADEILYDHTVSRDKPAPARPLAAALDDLARFLAESRPDIVCIDGNFKPSAMTITPEHLVELRRRFGFRLLVVIPDCYDALYNYVGEWAPAADLFVTFHDLTHHLLGREDCLAVPCLPFAEDAFHPEAEKTAGVNCLGSPWRDRHVWLAGLLAGGVPVDAMFHDRRRCNALSSEDYLARMGRAKFVFSNGTVAEGESILTGRTFEAILSECLLFYEVGSPIDDFMVPFVHYVPVANIDQLIAFSRFFLEREDLRRRIAAAGRRYFLEHYGSGLFWRHVVTRLGA</sequence>
<evidence type="ECO:0000259" key="1">
    <source>
        <dbReference type="Pfam" id="PF13524"/>
    </source>
</evidence>
<dbReference type="InterPro" id="IPR055259">
    <property type="entry name" value="YkvP/CgeB_Glyco_trans-like"/>
</dbReference>
<dbReference type="Proteomes" id="UP001597296">
    <property type="component" value="Unassembled WGS sequence"/>
</dbReference>
<keyword evidence="3" id="KW-1185">Reference proteome</keyword>
<name>A0ABW5CAS4_9PROT</name>
<evidence type="ECO:0000313" key="2">
    <source>
        <dbReference type="EMBL" id="MFD2233947.1"/>
    </source>
</evidence>
<dbReference type="RefSeq" id="WP_377315844.1">
    <property type="nucleotide sequence ID" value="NZ_JBHUIY010000014.1"/>
</dbReference>
<dbReference type="EC" id="2.4.-.-" evidence="2"/>
<evidence type="ECO:0000313" key="3">
    <source>
        <dbReference type="Proteomes" id="UP001597296"/>
    </source>
</evidence>
<dbReference type="EMBL" id="JBHUIY010000014">
    <property type="protein sequence ID" value="MFD2233947.1"/>
    <property type="molecule type" value="Genomic_DNA"/>
</dbReference>
<accession>A0ABW5CAS4</accession>
<keyword evidence="2" id="KW-0328">Glycosyltransferase</keyword>
<gene>
    <name evidence="2" type="ORF">ACFSNB_09025</name>
</gene>
<dbReference type="GO" id="GO:0016757">
    <property type="term" value="F:glycosyltransferase activity"/>
    <property type="evidence" value="ECO:0007669"/>
    <property type="project" value="UniProtKB-KW"/>
</dbReference>
<comment type="caution">
    <text evidence="2">The sequence shown here is derived from an EMBL/GenBank/DDBJ whole genome shotgun (WGS) entry which is preliminary data.</text>
</comment>
<dbReference type="Pfam" id="PF13524">
    <property type="entry name" value="Glyco_trans_1_2"/>
    <property type="match status" value="1"/>
</dbReference>
<organism evidence="2 3">
    <name type="scientific">Phaeospirillum tilakii</name>
    <dbReference type="NCBI Taxonomy" id="741673"/>
    <lineage>
        <taxon>Bacteria</taxon>
        <taxon>Pseudomonadati</taxon>
        <taxon>Pseudomonadota</taxon>
        <taxon>Alphaproteobacteria</taxon>
        <taxon>Rhodospirillales</taxon>
        <taxon>Rhodospirillaceae</taxon>
        <taxon>Phaeospirillum</taxon>
    </lineage>
</organism>
<reference evidence="3" key="1">
    <citation type="journal article" date="2019" name="Int. J. Syst. Evol. Microbiol.">
        <title>The Global Catalogue of Microorganisms (GCM) 10K type strain sequencing project: providing services to taxonomists for standard genome sequencing and annotation.</title>
        <authorList>
            <consortium name="The Broad Institute Genomics Platform"/>
            <consortium name="The Broad Institute Genome Sequencing Center for Infectious Disease"/>
            <person name="Wu L."/>
            <person name="Ma J."/>
        </authorList>
    </citation>
    <scope>NUCLEOTIDE SEQUENCE [LARGE SCALE GENOMIC DNA]</scope>
    <source>
        <strain evidence="3">KCTC 15012</strain>
    </source>
</reference>
<protein>
    <submittedName>
        <fullName evidence="2">Glycosyltransferase</fullName>
        <ecNumber evidence="2">2.4.-.-</ecNumber>
    </submittedName>
</protein>
<proteinExistence type="predicted"/>
<keyword evidence="2" id="KW-0808">Transferase</keyword>